<reference evidence="2 3" key="1">
    <citation type="submission" date="2022-10" db="EMBL/GenBank/DDBJ databases">
        <title>The complete genomes of actinobacterial strains from the NBC collection.</title>
        <authorList>
            <person name="Joergensen T.S."/>
            <person name="Alvarez Arevalo M."/>
            <person name="Sterndorff E.B."/>
            <person name="Faurdal D."/>
            <person name="Vuksanovic O."/>
            <person name="Mourched A.-S."/>
            <person name="Charusanti P."/>
            <person name="Shaw S."/>
            <person name="Blin K."/>
            <person name="Weber T."/>
        </authorList>
    </citation>
    <scope>NUCLEOTIDE SEQUENCE [LARGE SCALE GENOMIC DNA]</scope>
    <source>
        <strain evidence="2 3">NBC 01774</strain>
    </source>
</reference>
<organism evidence="2 3">
    <name type="scientific">Streptomyces decoyicus</name>
    <dbReference type="NCBI Taxonomy" id="249567"/>
    <lineage>
        <taxon>Bacteria</taxon>
        <taxon>Bacillati</taxon>
        <taxon>Actinomycetota</taxon>
        <taxon>Actinomycetes</taxon>
        <taxon>Kitasatosporales</taxon>
        <taxon>Streptomycetaceae</taxon>
        <taxon>Streptomyces</taxon>
    </lineage>
</organism>
<evidence type="ECO:0000313" key="3">
    <source>
        <dbReference type="Proteomes" id="UP001344251"/>
    </source>
</evidence>
<protein>
    <recommendedName>
        <fullName evidence="4">RNA polymerase sigma factor 70 region 4 type 2 domain-containing protein</fullName>
    </recommendedName>
</protein>
<evidence type="ECO:0000313" key="2">
    <source>
        <dbReference type="EMBL" id="WSB73756.1"/>
    </source>
</evidence>
<accession>A0ABZ1FTD8</accession>
<gene>
    <name evidence="1" type="ORF">OG863_00020</name>
    <name evidence="2" type="ORF">OG863_40745</name>
</gene>
<proteinExistence type="predicted"/>
<dbReference type="EMBL" id="CP109106">
    <property type="protein sequence ID" value="WSB73756.1"/>
    <property type="molecule type" value="Genomic_DNA"/>
</dbReference>
<name>A0ABZ1FTD8_9ACTN</name>
<evidence type="ECO:0000313" key="1">
    <source>
        <dbReference type="EMBL" id="WSB66501.1"/>
    </source>
</evidence>
<dbReference type="RefSeq" id="WP_326615611.1">
    <property type="nucleotide sequence ID" value="NZ_CP109106.1"/>
</dbReference>
<dbReference type="EMBL" id="CP109106">
    <property type="protein sequence ID" value="WSB66501.1"/>
    <property type="molecule type" value="Genomic_DNA"/>
</dbReference>
<dbReference type="Proteomes" id="UP001344251">
    <property type="component" value="Chromosome"/>
</dbReference>
<sequence length="282" mass="31713">MTTEVEIVETVDAGLAEGRGARIERDAARIEELAGCGFEGPAYEVFEIELYLEAQPILLGMLRKGSLARLAQKQCARQGRSFFVHDDDLRLLRSSGEARDQILVDVLTDAMRKMHRDLKAGRGWTADHKGPRGASCLTSYLITLCVWMFRRAYVKWAKEKVDWARLHVGYDFAEDAANEAGIAGLLRAPGYLSEPDTIIFSTNFEDILDEQQMATQAVVRLTVAGFSDTEIADRLNTTHGAVRMRRTRFRTALYEAAREGRIWIPKQLHTNPARQRNQRGGA</sequence>
<keyword evidence="3" id="KW-1185">Reference proteome</keyword>
<evidence type="ECO:0008006" key="4">
    <source>
        <dbReference type="Google" id="ProtNLM"/>
    </source>
</evidence>